<evidence type="ECO:0000313" key="1">
    <source>
        <dbReference type="EMBL" id="VFK73792.1"/>
    </source>
</evidence>
<dbReference type="EMBL" id="CAADGD010000294">
    <property type="protein sequence ID" value="VFK73792.1"/>
    <property type="molecule type" value="Genomic_DNA"/>
</dbReference>
<sequence>MIFQPKTLFETASELVHAITGGSVVIWIKDFQTGVVSVRGRAGLDDSSLGVDTAADKDGTGVIGKVMANGSEHIAPNIR</sequence>
<gene>
    <name evidence="1" type="ORF">BECKUNK1418H_GA0071006_12943</name>
</gene>
<reference evidence="1" key="1">
    <citation type="submission" date="2019-02" db="EMBL/GenBank/DDBJ databases">
        <authorList>
            <person name="Gruber-Vodicka R. H."/>
            <person name="Seah K. B. B."/>
        </authorList>
    </citation>
    <scope>NUCLEOTIDE SEQUENCE</scope>
    <source>
        <strain evidence="1">BECK_BY19</strain>
    </source>
</reference>
<name>A0A451B690_9GAMM</name>
<protein>
    <submittedName>
        <fullName evidence="1">Uncharacterized protein</fullName>
    </submittedName>
</protein>
<dbReference type="AlphaFoldDB" id="A0A451B690"/>
<accession>A0A451B690</accession>
<organism evidence="1">
    <name type="scientific">Candidatus Kentrum sp. UNK</name>
    <dbReference type="NCBI Taxonomy" id="2126344"/>
    <lineage>
        <taxon>Bacteria</taxon>
        <taxon>Pseudomonadati</taxon>
        <taxon>Pseudomonadota</taxon>
        <taxon>Gammaproteobacteria</taxon>
        <taxon>Candidatus Kentrum</taxon>
    </lineage>
</organism>
<proteinExistence type="predicted"/>